<evidence type="ECO:0000256" key="5">
    <source>
        <dbReference type="ARBA" id="ARBA00022763"/>
    </source>
</evidence>
<dbReference type="InterPro" id="IPR041663">
    <property type="entry name" value="DisA/LigA_HHH"/>
</dbReference>
<dbReference type="Pfam" id="PF03120">
    <property type="entry name" value="OB_DNA_ligase"/>
    <property type="match status" value="1"/>
</dbReference>
<keyword evidence="3" id="KW-0235">DNA replication</keyword>
<dbReference type="Pfam" id="PF12826">
    <property type="entry name" value="HHH_2"/>
    <property type="match status" value="1"/>
</dbReference>
<feature type="domain" description="BRCT" evidence="9">
    <location>
        <begin position="240"/>
        <end position="309"/>
    </location>
</feature>
<dbReference type="Gene3D" id="3.40.50.10190">
    <property type="entry name" value="BRCT domain"/>
    <property type="match status" value="1"/>
</dbReference>
<dbReference type="Pfam" id="PF14520">
    <property type="entry name" value="HHH_5"/>
    <property type="match status" value="1"/>
</dbReference>
<dbReference type="SUPFAM" id="SSF52113">
    <property type="entry name" value="BRCT domain"/>
    <property type="match status" value="1"/>
</dbReference>
<evidence type="ECO:0000256" key="6">
    <source>
        <dbReference type="ARBA" id="ARBA00022833"/>
    </source>
</evidence>
<dbReference type="SMART" id="SM00292">
    <property type="entry name" value="BRCT"/>
    <property type="match status" value="1"/>
</dbReference>
<dbReference type="GO" id="GO:0006260">
    <property type="term" value="P:DNA replication"/>
    <property type="evidence" value="ECO:0007669"/>
    <property type="project" value="UniProtKB-KW"/>
</dbReference>
<sequence length="319" mass="34799">IIKQATLHNADYIESKDLKIGDWVVVERAGEVIPQIVRSDKDKRTGAETYFAMPAICPSCGTILVNRKDEAATYCTNSTCPAQLERLVEHFAGKGAMDIEGMGGKVGISLIQNGLIKDVADIYFLQRERLEQLDRMGKKSVDNLLIAIDESKKQPPERLLVSLGIPHVGSEISSLLLNQFASIDNLVACNQETLLNTPSVGPKISESITEYFGNPDNLKVLDKLRSAGLNMVSETVIPSEGIPLLSDLRFVVTGRLENYSRTEIQDLIKKYGGKVSSSVSKSTDYLLAGQDGGSKLAEAAKLEVQIISEHDFETMVAGN</sequence>
<accession>A0A382LWB6</accession>
<reference evidence="10" key="1">
    <citation type="submission" date="2018-05" db="EMBL/GenBank/DDBJ databases">
        <authorList>
            <person name="Lanie J.A."/>
            <person name="Ng W.-L."/>
            <person name="Kazmierczak K.M."/>
            <person name="Andrzejewski T.M."/>
            <person name="Davidsen T.M."/>
            <person name="Wayne K.J."/>
            <person name="Tettelin H."/>
            <person name="Glass J.I."/>
            <person name="Rusch D."/>
            <person name="Podicherti R."/>
            <person name="Tsui H.-C.T."/>
            <person name="Winkler M.E."/>
        </authorList>
    </citation>
    <scope>NUCLEOTIDE SEQUENCE</scope>
</reference>
<keyword evidence="6" id="KW-0862">Zinc</keyword>
<dbReference type="Gene3D" id="1.10.150.20">
    <property type="entry name" value="5' to 3' exonuclease, C-terminal subdomain"/>
    <property type="match status" value="2"/>
</dbReference>
<dbReference type="PROSITE" id="PS50172">
    <property type="entry name" value="BRCT"/>
    <property type="match status" value="1"/>
</dbReference>
<dbReference type="InterPro" id="IPR004150">
    <property type="entry name" value="NAD_DNA_ligase_OB"/>
</dbReference>
<dbReference type="SUPFAM" id="SSF50249">
    <property type="entry name" value="Nucleic acid-binding proteins"/>
    <property type="match status" value="1"/>
</dbReference>
<dbReference type="FunFam" id="1.10.150.20:FF:000007">
    <property type="entry name" value="DNA ligase"/>
    <property type="match status" value="1"/>
</dbReference>
<dbReference type="Gene3D" id="6.20.10.30">
    <property type="match status" value="1"/>
</dbReference>
<evidence type="ECO:0000256" key="4">
    <source>
        <dbReference type="ARBA" id="ARBA00022723"/>
    </source>
</evidence>
<name>A0A382LWB6_9ZZZZ</name>
<gene>
    <name evidence="10" type="ORF">METZ01_LOCUS293657</name>
</gene>
<dbReference type="InterPro" id="IPR001357">
    <property type="entry name" value="BRCT_dom"/>
</dbReference>
<proteinExistence type="predicted"/>
<evidence type="ECO:0000256" key="8">
    <source>
        <dbReference type="ARBA" id="ARBA00023204"/>
    </source>
</evidence>
<dbReference type="InterPro" id="IPR004149">
    <property type="entry name" value="Znf_DNAligase_C4"/>
</dbReference>
<protein>
    <recommendedName>
        <fullName evidence="9">BRCT domain-containing protein</fullName>
    </recommendedName>
</protein>
<dbReference type="GO" id="GO:0003911">
    <property type="term" value="F:DNA ligase (NAD+) activity"/>
    <property type="evidence" value="ECO:0007669"/>
    <property type="project" value="InterPro"/>
</dbReference>
<comment type="function">
    <text evidence="1">DNA ligase that catalyzes the formation of phosphodiester linkages between 5'-phosphoryl and 3'-hydroxyl groups in double-stranded DNA using NAD as a coenzyme and as the energy source for the reaction. It is essential for DNA replication and repair of damaged DNA.</text>
</comment>
<evidence type="ECO:0000259" key="9">
    <source>
        <dbReference type="PROSITE" id="PS50172"/>
    </source>
</evidence>
<dbReference type="AlphaFoldDB" id="A0A382LWB6"/>
<evidence type="ECO:0000256" key="3">
    <source>
        <dbReference type="ARBA" id="ARBA00022705"/>
    </source>
</evidence>
<dbReference type="InterPro" id="IPR036420">
    <property type="entry name" value="BRCT_dom_sf"/>
</dbReference>
<keyword evidence="8" id="KW-0234">DNA repair</keyword>
<dbReference type="GO" id="GO:0006281">
    <property type="term" value="P:DNA repair"/>
    <property type="evidence" value="ECO:0007669"/>
    <property type="project" value="UniProtKB-KW"/>
</dbReference>
<organism evidence="10">
    <name type="scientific">marine metagenome</name>
    <dbReference type="NCBI Taxonomy" id="408172"/>
    <lineage>
        <taxon>unclassified sequences</taxon>
        <taxon>metagenomes</taxon>
        <taxon>ecological metagenomes</taxon>
    </lineage>
</organism>
<dbReference type="Pfam" id="PF03119">
    <property type="entry name" value="DNA_ligase_ZBD"/>
    <property type="match status" value="1"/>
</dbReference>
<dbReference type="GO" id="GO:0046872">
    <property type="term" value="F:metal ion binding"/>
    <property type="evidence" value="ECO:0007669"/>
    <property type="project" value="UniProtKB-KW"/>
</dbReference>
<dbReference type="Pfam" id="PF00533">
    <property type="entry name" value="BRCT"/>
    <property type="match status" value="1"/>
</dbReference>
<dbReference type="EMBL" id="UINC01089585">
    <property type="protein sequence ID" value="SVC40803.1"/>
    <property type="molecule type" value="Genomic_DNA"/>
</dbReference>
<dbReference type="Gene3D" id="2.40.50.140">
    <property type="entry name" value="Nucleic acid-binding proteins"/>
    <property type="match status" value="1"/>
</dbReference>
<keyword evidence="4" id="KW-0479">Metal-binding</keyword>
<dbReference type="InterPro" id="IPR012340">
    <property type="entry name" value="NA-bd_OB-fold"/>
</dbReference>
<evidence type="ECO:0000256" key="7">
    <source>
        <dbReference type="ARBA" id="ARBA00023027"/>
    </source>
</evidence>
<dbReference type="CDD" id="cd17748">
    <property type="entry name" value="BRCT_DNA_ligase_like"/>
    <property type="match status" value="1"/>
</dbReference>
<dbReference type="InterPro" id="IPR010994">
    <property type="entry name" value="RuvA_2-like"/>
</dbReference>
<evidence type="ECO:0000256" key="1">
    <source>
        <dbReference type="ARBA" id="ARBA00004067"/>
    </source>
</evidence>
<feature type="non-terminal residue" evidence="10">
    <location>
        <position position="1"/>
    </location>
</feature>
<keyword evidence="2" id="KW-0436">Ligase</keyword>
<keyword evidence="7" id="KW-0520">NAD</keyword>
<evidence type="ECO:0000313" key="10">
    <source>
        <dbReference type="EMBL" id="SVC40803.1"/>
    </source>
</evidence>
<keyword evidence="5" id="KW-0227">DNA damage</keyword>
<evidence type="ECO:0000256" key="2">
    <source>
        <dbReference type="ARBA" id="ARBA00022598"/>
    </source>
</evidence>
<dbReference type="SUPFAM" id="SSF47781">
    <property type="entry name" value="RuvA domain 2-like"/>
    <property type="match status" value="1"/>
</dbReference>